<accession>A0ACB9JIA7</accession>
<sequence length="459" mass="50395">MLMIVACYCMLFSIACGLLLLHIGFMLRSEGGKFGPTATSASRQALLRLNLSRSKSRRMPSFPQPVTAESLSDDRAKETYGKILGVVFSPIPYQLDYPASPSPDGGVEPPVTGLSRLLKAVSYGPLKSLLGPNDVKLLTRVDIRCLSWHPKKDILAFVSARNQVTIHYYRDSGEGKDYILMNDLQREAKLLEWRPNAGKTLSVACKGGICIWTASYPGNTACVRPGVASGSLSRGSGVRWTLVDFLRSHGDEQLSALSWSPDGRYPKWPYVFIRVMASASYESSSFTIWDVAQGVGTPIRRGLGSISLLKWSPTGDYFFAAKFDGTFYLWETNTWTSERWSSTSGFVTGAAWDPDGRMILIAFSESLTLGSIHFATKPPSLDFGLLGGIEKIAWDASGERLAVSYKDGNDGFIRGPGDDTKPLTFSFHDKYKQGPLLSVCWSSGICITYPLVIRSRLPA</sequence>
<dbReference type="EMBL" id="CM042021">
    <property type="protein sequence ID" value="KAI3819919.1"/>
    <property type="molecule type" value="Genomic_DNA"/>
</dbReference>
<organism evidence="1 2">
    <name type="scientific">Smallanthus sonchifolius</name>
    <dbReference type="NCBI Taxonomy" id="185202"/>
    <lineage>
        <taxon>Eukaryota</taxon>
        <taxon>Viridiplantae</taxon>
        <taxon>Streptophyta</taxon>
        <taxon>Embryophyta</taxon>
        <taxon>Tracheophyta</taxon>
        <taxon>Spermatophyta</taxon>
        <taxon>Magnoliopsida</taxon>
        <taxon>eudicotyledons</taxon>
        <taxon>Gunneridae</taxon>
        <taxon>Pentapetalae</taxon>
        <taxon>asterids</taxon>
        <taxon>campanulids</taxon>
        <taxon>Asterales</taxon>
        <taxon>Asteraceae</taxon>
        <taxon>Asteroideae</taxon>
        <taxon>Heliantheae alliance</taxon>
        <taxon>Millerieae</taxon>
        <taxon>Smallanthus</taxon>
    </lineage>
</organism>
<comment type="caution">
    <text evidence="1">The sequence shown here is derived from an EMBL/GenBank/DDBJ whole genome shotgun (WGS) entry which is preliminary data.</text>
</comment>
<evidence type="ECO:0000313" key="1">
    <source>
        <dbReference type="EMBL" id="KAI3819919.1"/>
    </source>
</evidence>
<name>A0ACB9JIA7_9ASTR</name>
<gene>
    <name evidence="1" type="ORF">L1987_13772</name>
</gene>
<reference evidence="2" key="1">
    <citation type="journal article" date="2022" name="Mol. Ecol. Resour.">
        <title>The genomes of chicory, endive, great burdock and yacon provide insights into Asteraceae palaeo-polyploidization history and plant inulin production.</title>
        <authorList>
            <person name="Fan W."/>
            <person name="Wang S."/>
            <person name="Wang H."/>
            <person name="Wang A."/>
            <person name="Jiang F."/>
            <person name="Liu H."/>
            <person name="Zhao H."/>
            <person name="Xu D."/>
            <person name="Zhang Y."/>
        </authorList>
    </citation>
    <scope>NUCLEOTIDE SEQUENCE [LARGE SCALE GENOMIC DNA]</scope>
    <source>
        <strain evidence="2">cv. Yunnan</strain>
    </source>
</reference>
<dbReference type="Proteomes" id="UP001056120">
    <property type="component" value="Linkage Group LG04"/>
</dbReference>
<evidence type="ECO:0000313" key="2">
    <source>
        <dbReference type="Proteomes" id="UP001056120"/>
    </source>
</evidence>
<keyword evidence="2" id="KW-1185">Reference proteome</keyword>
<proteinExistence type="predicted"/>
<protein>
    <submittedName>
        <fullName evidence="1">Uncharacterized protein</fullName>
    </submittedName>
</protein>
<reference evidence="1 2" key="2">
    <citation type="journal article" date="2022" name="Mol. Ecol. Resour.">
        <title>The genomes of chicory, endive, great burdock and yacon provide insights into Asteraceae paleo-polyploidization history and plant inulin production.</title>
        <authorList>
            <person name="Fan W."/>
            <person name="Wang S."/>
            <person name="Wang H."/>
            <person name="Wang A."/>
            <person name="Jiang F."/>
            <person name="Liu H."/>
            <person name="Zhao H."/>
            <person name="Xu D."/>
            <person name="Zhang Y."/>
        </authorList>
    </citation>
    <scope>NUCLEOTIDE SEQUENCE [LARGE SCALE GENOMIC DNA]</scope>
    <source>
        <strain evidence="2">cv. Yunnan</strain>
        <tissue evidence="1">Leaves</tissue>
    </source>
</reference>